<dbReference type="Gene3D" id="3.40.30.10">
    <property type="entry name" value="Glutaredoxin"/>
    <property type="match status" value="1"/>
</dbReference>
<evidence type="ECO:0000256" key="12">
    <source>
        <dbReference type="ARBA" id="ARBA00049091"/>
    </source>
</evidence>
<gene>
    <name evidence="14" type="ORF">GCM10025770_03080</name>
</gene>
<evidence type="ECO:0000256" key="10">
    <source>
        <dbReference type="ARBA" id="ARBA00038489"/>
    </source>
</evidence>
<keyword evidence="8" id="KW-0676">Redox-active center</keyword>
<reference evidence="15" key="1">
    <citation type="journal article" date="2019" name="Int. J. Syst. Evol. Microbiol.">
        <title>The Global Catalogue of Microorganisms (GCM) 10K type strain sequencing project: providing services to taxonomists for standard genome sequencing and annotation.</title>
        <authorList>
            <consortium name="The Broad Institute Genomics Platform"/>
            <consortium name="The Broad Institute Genome Sequencing Center for Infectious Disease"/>
            <person name="Wu L."/>
            <person name="Ma J."/>
        </authorList>
    </citation>
    <scope>NUCLEOTIDE SEQUENCE [LARGE SCALE GENOMIC DNA]</scope>
    <source>
        <strain evidence="15">JCM 18715</strain>
    </source>
</reference>
<dbReference type="PROSITE" id="PS51352">
    <property type="entry name" value="THIOREDOXIN_2"/>
    <property type="match status" value="1"/>
</dbReference>
<dbReference type="Proteomes" id="UP001500547">
    <property type="component" value="Unassembled WGS sequence"/>
</dbReference>
<evidence type="ECO:0000259" key="13">
    <source>
        <dbReference type="PROSITE" id="PS51352"/>
    </source>
</evidence>
<dbReference type="InterPro" id="IPR000866">
    <property type="entry name" value="AhpC/TSA"/>
</dbReference>
<protein>
    <recommendedName>
        <fullName evidence="3">thioredoxin-dependent peroxiredoxin</fullName>
        <ecNumber evidence="3">1.11.1.24</ecNumber>
    </recommendedName>
    <alternativeName>
        <fullName evidence="9">Thioredoxin peroxidase</fullName>
    </alternativeName>
    <alternativeName>
        <fullName evidence="11">Thioredoxin-dependent peroxiredoxin Bcp</fullName>
    </alternativeName>
</protein>
<evidence type="ECO:0000256" key="2">
    <source>
        <dbReference type="ARBA" id="ARBA00011245"/>
    </source>
</evidence>
<evidence type="ECO:0000313" key="15">
    <source>
        <dbReference type="Proteomes" id="UP001500547"/>
    </source>
</evidence>
<dbReference type="RefSeq" id="WP_345531066.1">
    <property type="nucleotide sequence ID" value="NZ_BAABLD010000002.1"/>
</dbReference>
<feature type="domain" description="Thioredoxin" evidence="13">
    <location>
        <begin position="1"/>
        <end position="151"/>
    </location>
</feature>
<evidence type="ECO:0000256" key="3">
    <source>
        <dbReference type="ARBA" id="ARBA00013017"/>
    </source>
</evidence>
<evidence type="ECO:0000256" key="9">
    <source>
        <dbReference type="ARBA" id="ARBA00032824"/>
    </source>
</evidence>
<evidence type="ECO:0000256" key="5">
    <source>
        <dbReference type="ARBA" id="ARBA00022862"/>
    </source>
</evidence>
<comment type="similarity">
    <text evidence="10">Belongs to the peroxiredoxin family. BCP/PrxQ subfamily.</text>
</comment>
<keyword evidence="7" id="KW-1015">Disulfide bond</keyword>
<dbReference type="PANTHER" id="PTHR42801:SF4">
    <property type="entry name" value="AHPC_TSA FAMILY PROTEIN"/>
    <property type="match status" value="1"/>
</dbReference>
<dbReference type="EC" id="1.11.1.24" evidence="3"/>
<evidence type="ECO:0000256" key="1">
    <source>
        <dbReference type="ARBA" id="ARBA00003330"/>
    </source>
</evidence>
<dbReference type="InterPro" id="IPR050924">
    <property type="entry name" value="Peroxiredoxin_BCP/PrxQ"/>
</dbReference>
<keyword evidence="6" id="KW-0560">Oxidoreductase</keyword>
<dbReference type="InterPro" id="IPR013766">
    <property type="entry name" value="Thioredoxin_domain"/>
</dbReference>
<dbReference type="EMBL" id="BAABLD010000002">
    <property type="protein sequence ID" value="GAA5158498.1"/>
    <property type="molecule type" value="Genomic_DNA"/>
</dbReference>
<name>A0ABP9Q8C4_9RHOO</name>
<dbReference type="PIRSF" id="PIRSF000239">
    <property type="entry name" value="AHPC"/>
    <property type="match status" value="1"/>
</dbReference>
<accession>A0ABP9Q8C4</accession>
<proteinExistence type="inferred from homology"/>
<comment type="caution">
    <text evidence="14">The sequence shown here is derived from an EMBL/GenBank/DDBJ whole genome shotgun (WGS) entry which is preliminary data.</text>
</comment>
<dbReference type="Pfam" id="PF00578">
    <property type="entry name" value="AhpC-TSA"/>
    <property type="match status" value="1"/>
</dbReference>
<evidence type="ECO:0000256" key="11">
    <source>
        <dbReference type="ARBA" id="ARBA00042639"/>
    </source>
</evidence>
<evidence type="ECO:0000256" key="6">
    <source>
        <dbReference type="ARBA" id="ARBA00023002"/>
    </source>
</evidence>
<keyword evidence="4" id="KW-0575">Peroxidase</keyword>
<comment type="subunit">
    <text evidence="2">Monomer.</text>
</comment>
<sequence length="151" mass="16646">MLGKAVPDFSVAATSGQTVTLSGLRGKIVVLYFYPKDNTPGCTTEGEDFTALNGDFDKAGAVIFGVSRDSLKSHEGFKTKLCMPFELLSDTDEALCKLFDVIKMKNMYGKQVLGIERSTFVIDKAGKLAREWRKVKVDGHAREVLEFVKTL</sequence>
<keyword evidence="5" id="KW-0049">Antioxidant</keyword>
<evidence type="ECO:0000256" key="4">
    <source>
        <dbReference type="ARBA" id="ARBA00022559"/>
    </source>
</evidence>
<comment type="catalytic activity">
    <reaction evidence="12">
        <text>a hydroperoxide + [thioredoxin]-dithiol = an alcohol + [thioredoxin]-disulfide + H2O</text>
        <dbReference type="Rhea" id="RHEA:62620"/>
        <dbReference type="Rhea" id="RHEA-COMP:10698"/>
        <dbReference type="Rhea" id="RHEA-COMP:10700"/>
        <dbReference type="ChEBI" id="CHEBI:15377"/>
        <dbReference type="ChEBI" id="CHEBI:29950"/>
        <dbReference type="ChEBI" id="CHEBI:30879"/>
        <dbReference type="ChEBI" id="CHEBI:35924"/>
        <dbReference type="ChEBI" id="CHEBI:50058"/>
        <dbReference type="EC" id="1.11.1.24"/>
    </reaction>
</comment>
<organism evidence="14 15">
    <name type="scientific">Viridibacterium curvum</name>
    <dbReference type="NCBI Taxonomy" id="1101404"/>
    <lineage>
        <taxon>Bacteria</taxon>
        <taxon>Pseudomonadati</taxon>
        <taxon>Pseudomonadota</taxon>
        <taxon>Betaproteobacteria</taxon>
        <taxon>Rhodocyclales</taxon>
        <taxon>Rhodocyclaceae</taxon>
        <taxon>Viridibacterium</taxon>
    </lineage>
</organism>
<comment type="function">
    <text evidence="1">Thiol-specific peroxidase that catalyzes the reduction of hydrogen peroxide and organic hydroperoxides to water and alcohols, respectively. Plays a role in cell protection against oxidative stress by detoxifying peroxides and as sensor of hydrogen peroxide-mediated signaling events.</text>
</comment>
<dbReference type="CDD" id="cd03017">
    <property type="entry name" value="PRX_BCP"/>
    <property type="match status" value="1"/>
</dbReference>
<evidence type="ECO:0000256" key="8">
    <source>
        <dbReference type="ARBA" id="ARBA00023284"/>
    </source>
</evidence>
<dbReference type="PANTHER" id="PTHR42801">
    <property type="entry name" value="THIOREDOXIN-DEPENDENT PEROXIDE REDUCTASE"/>
    <property type="match status" value="1"/>
</dbReference>
<evidence type="ECO:0000256" key="7">
    <source>
        <dbReference type="ARBA" id="ARBA00023157"/>
    </source>
</evidence>
<dbReference type="SUPFAM" id="SSF52833">
    <property type="entry name" value="Thioredoxin-like"/>
    <property type="match status" value="1"/>
</dbReference>
<dbReference type="InterPro" id="IPR036249">
    <property type="entry name" value="Thioredoxin-like_sf"/>
</dbReference>
<keyword evidence="15" id="KW-1185">Reference proteome</keyword>
<evidence type="ECO:0000313" key="14">
    <source>
        <dbReference type="EMBL" id="GAA5158498.1"/>
    </source>
</evidence>
<dbReference type="InterPro" id="IPR024706">
    <property type="entry name" value="Peroxiredoxin_AhpC-typ"/>
</dbReference>